<comment type="caution">
    <text evidence="1">The sequence shown here is derived from an EMBL/GenBank/DDBJ whole genome shotgun (WGS) entry which is preliminary data.</text>
</comment>
<proteinExistence type="predicted"/>
<evidence type="ECO:0000313" key="1">
    <source>
        <dbReference type="EMBL" id="KAI4336617.1"/>
    </source>
</evidence>
<protein>
    <submittedName>
        <fullName evidence="1">Uncharacterized protein</fullName>
    </submittedName>
</protein>
<organism evidence="1 2">
    <name type="scientific">Bauhinia variegata</name>
    <name type="common">Purple orchid tree</name>
    <name type="synonym">Phanera variegata</name>
    <dbReference type="NCBI Taxonomy" id="167791"/>
    <lineage>
        <taxon>Eukaryota</taxon>
        <taxon>Viridiplantae</taxon>
        <taxon>Streptophyta</taxon>
        <taxon>Embryophyta</taxon>
        <taxon>Tracheophyta</taxon>
        <taxon>Spermatophyta</taxon>
        <taxon>Magnoliopsida</taxon>
        <taxon>eudicotyledons</taxon>
        <taxon>Gunneridae</taxon>
        <taxon>Pentapetalae</taxon>
        <taxon>rosids</taxon>
        <taxon>fabids</taxon>
        <taxon>Fabales</taxon>
        <taxon>Fabaceae</taxon>
        <taxon>Cercidoideae</taxon>
        <taxon>Cercideae</taxon>
        <taxon>Bauhiniinae</taxon>
        <taxon>Bauhinia</taxon>
    </lineage>
</organism>
<evidence type="ECO:0000313" key="2">
    <source>
        <dbReference type="Proteomes" id="UP000828941"/>
    </source>
</evidence>
<dbReference type="Proteomes" id="UP000828941">
    <property type="component" value="Chromosome 6"/>
</dbReference>
<keyword evidence="2" id="KW-1185">Reference proteome</keyword>
<gene>
    <name evidence="1" type="ORF">L6164_015120</name>
</gene>
<reference evidence="1 2" key="1">
    <citation type="journal article" date="2022" name="DNA Res.">
        <title>Chromosomal-level genome assembly of the orchid tree Bauhinia variegata (Leguminosae; Cercidoideae) supports the allotetraploid origin hypothesis of Bauhinia.</title>
        <authorList>
            <person name="Zhong Y."/>
            <person name="Chen Y."/>
            <person name="Zheng D."/>
            <person name="Pang J."/>
            <person name="Liu Y."/>
            <person name="Luo S."/>
            <person name="Meng S."/>
            <person name="Qian L."/>
            <person name="Wei D."/>
            <person name="Dai S."/>
            <person name="Zhou R."/>
        </authorList>
    </citation>
    <scope>NUCLEOTIDE SEQUENCE [LARGE SCALE GENOMIC DNA]</scope>
    <source>
        <strain evidence="1">BV-YZ2020</strain>
    </source>
</reference>
<accession>A0ACB9NLK2</accession>
<dbReference type="EMBL" id="CM039431">
    <property type="protein sequence ID" value="KAI4336617.1"/>
    <property type="molecule type" value="Genomic_DNA"/>
</dbReference>
<name>A0ACB9NLK2_BAUVA</name>
<sequence>MASVAGSNCVAFKTARLADKFGGFADRKFGHLRQWSPIHGAKLSQLPNFGVQYRSKSSFGSSCIRAQVATLEEAGTGAVQKVEAPAVIVTGASRGIGRAIALSLGKAGCKVLVNYARSSKEAEEVSKEIEAFGGQALTFGGDVSSEADVESMIKTAVDAWGTVDILVNNAGITRDGLLMRMKKSQWQDVIDLNLTGVFLCTQAAAKIMMKKKQGRIINIASVVGLVGNVGQANYSAAKAGVIGLTKTVAKEYASRNINVNAVAPGFIASDMTAKLGQDIEKKILETIPLGRYGRPEEVAGLVEFLALNPAANYITGQVLTIDGGMVM</sequence>